<evidence type="ECO:0000313" key="6">
    <source>
        <dbReference type="Proteomes" id="UP000610862"/>
    </source>
</evidence>
<dbReference type="GO" id="GO:0003677">
    <property type="term" value="F:DNA binding"/>
    <property type="evidence" value="ECO:0007669"/>
    <property type="project" value="UniProtKB-UniRule"/>
</dbReference>
<feature type="coiled-coil region" evidence="3">
    <location>
        <begin position="229"/>
        <end position="265"/>
    </location>
</feature>
<organism evidence="5 6">
    <name type="scientific">Lentihominibacter hominis</name>
    <dbReference type="NCBI Taxonomy" id="2763645"/>
    <lineage>
        <taxon>Bacteria</taxon>
        <taxon>Bacillati</taxon>
        <taxon>Bacillota</taxon>
        <taxon>Clostridia</taxon>
        <taxon>Peptostreptococcales</taxon>
        <taxon>Anaerovoracaceae</taxon>
        <taxon>Lentihominibacter</taxon>
    </lineage>
</organism>
<dbReference type="SUPFAM" id="SSF46689">
    <property type="entry name" value="Homeodomain-like"/>
    <property type="match status" value="1"/>
</dbReference>
<evidence type="ECO:0000256" key="2">
    <source>
        <dbReference type="PROSITE-ProRule" id="PRU00335"/>
    </source>
</evidence>
<dbReference type="Pfam" id="PF00440">
    <property type="entry name" value="TetR_N"/>
    <property type="match status" value="1"/>
</dbReference>
<dbReference type="InterPro" id="IPR050624">
    <property type="entry name" value="HTH-type_Tx_Regulator"/>
</dbReference>
<evidence type="ECO:0000256" key="1">
    <source>
        <dbReference type="ARBA" id="ARBA00023125"/>
    </source>
</evidence>
<dbReference type="PANTHER" id="PTHR43479:SF11">
    <property type="entry name" value="ACREF_ENVCD OPERON REPRESSOR-RELATED"/>
    <property type="match status" value="1"/>
</dbReference>
<proteinExistence type="predicted"/>
<dbReference type="RefSeq" id="WP_177270671.1">
    <property type="nucleotide sequence ID" value="NZ_JACRTA010000001.1"/>
</dbReference>
<comment type="caution">
    <text evidence="5">The sequence shown here is derived from an EMBL/GenBank/DDBJ whole genome shotgun (WGS) entry which is preliminary data.</text>
</comment>
<dbReference type="Proteomes" id="UP000610862">
    <property type="component" value="Unassembled WGS sequence"/>
</dbReference>
<dbReference type="InterPro" id="IPR009057">
    <property type="entry name" value="Homeodomain-like_sf"/>
</dbReference>
<sequence>MDQKKEHIIEIGKELFIEKGYRNTSMQDIAEACNISKATLYKIFQSKEDFSLMVICYMVEQMLCNVERLMESSTNSQIQMLKNCISERMDQFSKRMRFMDEFIFAQSSDQREKYLIYINKINLDIFALFQQIIIRAFDLKDEILASELTLTLNGLLKEISYITWSGQLHLDQNAAVDYITDSLQATMEKRKGKHAFLTQEVIQKAKDAYKGDLEALKPIFIKKMLMHGLKETLTNYEKTGDENKLLEAEHLLEKLKNINKQFKEIL</sequence>
<reference evidence="5" key="1">
    <citation type="submission" date="2020-08" db="EMBL/GenBank/DDBJ databases">
        <title>Genome public.</title>
        <authorList>
            <person name="Liu C."/>
            <person name="Sun Q."/>
        </authorList>
    </citation>
    <scope>NUCLEOTIDE SEQUENCE</scope>
    <source>
        <strain evidence="5">NSJ-24</strain>
    </source>
</reference>
<dbReference type="EMBL" id="JACRTA010000001">
    <property type="protein sequence ID" value="MBC8567193.1"/>
    <property type="molecule type" value="Genomic_DNA"/>
</dbReference>
<evidence type="ECO:0000256" key="3">
    <source>
        <dbReference type="SAM" id="Coils"/>
    </source>
</evidence>
<dbReference type="AlphaFoldDB" id="A0A926E4T1"/>
<dbReference type="PRINTS" id="PR00455">
    <property type="entry name" value="HTHTETR"/>
</dbReference>
<evidence type="ECO:0000259" key="4">
    <source>
        <dbReference type="PROSITE" id="PS50977"/>
    </source>
</evidence>
<feature type="domain" description="HTH tetR-type" evidence="4">
    <location>
        <begin position="2"/>
        <end position="62"/>
    </location>
</feature>
<accession>A0A926E4T1</accession>
<dbReference type="InterPro" id="IPR001647">
    <property type="entry name" value="HTH_TetR"/>
</dbReference>
<gene>
    <name evidence="5" type="ORF">H8692_00255</name>
</gene>
<feature type="DNA-binding region" description="H-T-H motif" evidence="2">
    <location>
        <begin position="25"/>
        <end position="44"/>
    </location>
</feature>
<keyword evidence="6" id="KW-1185">Reference proteome</keyword>
<evidence type="ECO:0000313" key="5">
    <source>
        <dbReference type="EMBL" id="MBC8567193.1"/>
    </source>
</evidence>
<name>A0A926E4T1_9FIRM</name>
<keyword evidence="1 2" id="KW-0238">DNA-binding</keyword>
<dbReference type="PANTHER" id="PTHR43479">
    <property type="entry name" value="ACREF/ENVCD OPERON REPRESSOR-RELATED"/>
    <property type="match status" value="1"/>
</dbReference>
<dbReference type="PROSITE" id="PS50977">
    <property type="entry name" value="HTH_TETR_2"/>
    <property type="match status" value="1"/>
</dbReference>
<keyword evidence="3" id="KW-0175">Coiled coil</keyword>
<dbReference type="Gene3D" id="1.10.357.10">
    <property type="entry name" value="Tetracycline Repressor, domain 2"/>
    <property type="match status" value="1"/>
</dbReference>
<protein>
    <submittedName>
        <fullName evidence="5">TetR/AcrR family transcriptional regulator</fullName>
    </submittedName>
</protein>